<keyword evidence="1" id="KW-0472">Membrane</keyword>
<keyword evidence="5" id="KW-1185">Reference proteome</keyword>
<reference evidence="3 4" key="2">
    <citation type="submission" date="2020-08" db="EMBL/GenBank/DDBJ databases">
        <title>Sequencing the genomes of 1000 actinobacteria strains.</title>
        <authorList>
            <person name="Klenk H.-P."/>
        </authorList>
    </citation>
    <scope>NUCLEOTIDE SEQUENCE [LARGE SCALE GENOMIC DNA]</scope>
    <source>
        <strain evidence="3 4">DSM 44772</strain>
    </source>
</reference>
<dbReference type="AlphaFoldDB" id="A0A7W7IAD1"/>
<keyword evidence="1" id="KW-0812">Transmembrane</keyword>
<dbReference type="EMBL" id="JACHMV010000001">
    <property type="protein sequence ID" value="MBB4773395.1"/>
    <property type="molecule type" value="Genomic_DNA"/>
</dbReference>
<evidence type="ECO:0000313" key="4">
    <source>
        <dbReference type="Proteomes" id="UP000549343"/>
    </source>
</evidence>
<gene>
    <name evidence="3" type="ORF">F4557_001813</name>
    <name evidence="2" type="ORF">GCM10009546_28530</name>
</gene>
<name>A0A7W7IAD1_9ACTN</name>
<comment type="caution">
    <text evidence="3">The sequence shown here is derived from an EMBL/GenBank/DDBJ whole genome shotgun (WGS) entry which is preliminary data.</text>
</comment>
<evidence type="ECO:0000313" key="3">
    <source>
        <dbReference type="EMBL" id="MBB4773395.1"/>
    </source>
</evidence>
<evidence type="ECO:0000256" key="1">
    <source>
        <dbReference type="SAM" id="Phobius"/>
    </source>
</evidence>
<reference evidence="2 5" key="1">
    <citation type="journal article" date="2019" name="Int. J. Syst. Evol. Microbiol.">
        <title>The Global Catalogue of Microorganisms (GCM) 10K type strain sequencing project: providing services to taxonomists for standard genome sequencing and annotation.</title>
        <authorList>
            <consortium name="The Broad Institute Genomics Platform"/>
            <consortium name="The Broad Institute Genome Sequencing Center for Infectious Disease"/>
            <person name="Wu L."/>
            <person name="Ma J."/>
        </authorList>
    </citation>
    <scope>NUCLEOTIDE SEQUENCE [LARGE SCALE GENOMIC DNA]</scope>
    <source>
        <strain evidence="2 5">JCM 10667</strain>
    </source>
</reference>
<dbReference type="Proteomes" id="UP001501427">
    <property type="component" value="Unassembled WGS sequence"/>
</dbReference>
<dbReference type="RefSeq" id="WP_184881473.1">
    <property type="nucleotide sequence ID" value="NZ_BAAAHD010000023.1"/>
</dbReference>
<organism evidence="3 4">
    <name type="scientific">Actinomadura livida</name>
    <dbReference type="NCBI Taxonomy" id="79909"/>
    <lineage>
        <taxon>Bacteria</taxon>
        <taxon>Bacillati</taxon>
        <taxon>Actinomycetota</taxon>
        <taxon>Actinomycetes</taxon>
        <taxon>Streptosporangiales</taxon>
        <taxon>Thermomonosporaceae</taxon>
        <taxon>Actinomadura</taxon>
    </lineage>
</organism>
<feature type="transmembrane region" description="Helical" evidence="1">
    <location>
        <begin position="20"/>
        <end position="42"/>
    </location>
</feature>
<dbReference type="Proteomes" id="UP000549343">
    <property type="component" value="Unassembled WGS sequence"/>
</dbReference>
<accession>A0A7W7IAD1</accession>
<keyword evidence="1" id="KW-1133">Transmembrane helix</keyword>
<sequence length="483" mass="50722">MVQRTRGRSPAAADRGASALEYGAVLLVSALVIGVLAASSVMDTVAGETRAAICRLFGGDCEAAPPSAVPALSECTVHQNLDQSTTGRKIIAIGDQESETTQVDSNADGSMAVTTSRSSGTGIDLEVGLGGRVGGAGWGVGIGGGVLWTGEDQRQVVTRSRRELEEYEEAYRRRGLDMIDDHGGYFEMAADEDAMAEFEDLPLQVAGEMDLPATIINADGTSAFVEVDGSVGSEDAGTGLSGSLRHEETRLLGTSEAIEADGTRVHGEYYAATDTDTARIGLEMAPQPVVGAGYDLTWERVGGNVLHVEYDDDGDPMRVTAVNTSEWRVGRGGSLLLGFEGERGSGGGAGGGVLVEDGDVTVNTTSIEIPPDRRADVADELSAMVDGNLDERLQGRRTIAELAEDPGATMTRQHYQAEGETGRGGAELDLGIEWFDFGTSTSNRSMTLDEAHYRDPATGEWQRWYSCERSSGPAAEGGNGGTP</sequence>
<protein>
    <submittedName>
        <fullName evidence="3">Uncharacterized protein</fullName>
    </submittedName>
</protein>
<reference evidence="2" key="3">
    <citation type="submission" date="2023-12" db="EMBL/GenBank/DDBJ databases">
        <authorList>
            <person name="Sun Q."/>
            <person name="Inoue M."/>
        </authorList>
    </citation>
    <scope>NUCLEOTIDE SEQUENCE</scope>
    <source>
        <strain evidence="2">JCM 10667</strain>
    </source>
</reference>
<evidence type="ECO:0000313" key="2">
    <source>
        <dbReference type="EMBL" id="GAA0564543.1"/>
    </source>
</evidence>
<proteinExistence type="predicted"/>
<dbReference type="EMBL" id="BAAAHD010000023">
    <property type="protein sequence ID" value="GAA0564543.1"/>
    <property type="molecule type" value="Genomic_DNA"/>
</dbReference>
<evidence type="ECO:0000313" key="5">
    <source>
        <dbReference type="Proteomes" id="UP001501427"/>
    </source>
</evidence>